<evidence type="ECO:0000256" key="1">
    <source>
        <dbReference type="ARBA" id="ARBA00022490"/>
    </source>
</evidence>
<accession>A0A1T4V5P8</accession>
<keyword evidence="2" id="KW-0132">Cell division</keyword>
<gene>
    <name evidence="5" type="ORF">SAMN02745213_00863</name>
</gene>
<evidence type="ECO:0000256" key="3">
    <source>
        <dbReference type="ARBA" id="ARBA00023210"/>
    </source>
</evidence>
<dbReference type="InterPro" id="IPR027462">
    <property type="entry name" value="ZapD_C"/>
</dbReference>
<dbReference type="PANTHER" id="PTHR39455:SF1">
    <property type="entry name" value="CELL DIVISION PROTEIN ZAPD"/>
    <property type="match status" value="1"/>
</dbReference>
<dbReference type="SUPFAM" id="SSF160950">
    <property type="entry name" value="YacF-like"/>
    <property type="match status" value="1"/>
</dbReference>
<dbReference type="InterPro" id="IPR036268">
    <property type="entry name" value="ZapD_sf"/>
</dbReference>
<dbReference type="EMBL" id="FUXX01000010">
    <property type="protein sequence ID" value="SKA60308.1"/>
    <property type="molecule type" value="Genomic_DNA"/>
</dbReference>
<sequence>MFSYDFPLSPRARTYLKLERVIKSAEACTDLDSIQHVMFALRCIVDFIDLVDGSSAIKIDLLKDLERCDGQLKSWLEDPECDTEYVESLRDKIKEAKSVLDSFTRQRTVLKDDPIIELIKPRFLTPGGINCFDTPMFDFWIHQPFEEKKARLESWLHELDCIKIPVFTILYLWRLCANPTDKIAKSGFMQETADTCDLINIQYDSSVQAYPVVSGFQSRVNIRFLPFEKGAPVGDIPFKLAYIKGNLQQ</sequence>
<evidence type="ECO:0000256" key="2">
    <source>
        <dbReference type="ARBA" id="ARBA00022618"/>
    </source>
</evidence>
<keyword evidence="6" id="KW-1185">Reference proteome</keyword>
<keyword evidence="4" id="KW-0131">Cell cycle</keyword>
<organism evidence="5 6">
    <name type="scientific">Succinivibrio dextrinosolvens DSM 3072</name>
    <dbReference type="NCBI Taxonomy" id="1123324"/>
    <lineage>
        <taxon>Bacteria</taxon>
        <taxon>Pseudomonadati</taxon>
        <taxon>Pseudomonadota</taxon>
        <taxon>Gammaproteobacteria</taxon>
        <taxon>Aeromonadales</taxon>
        <taxon>Succinivibrionaceae</taxon>
        <taxon>Succinivibrio</taxon>
    </lineage>
</organism>
<evidence type="ECO:0000313" key="6">
    <source>
        <dbReference type="Proteomes" id="UP000242432"/>
    </source>
</evidence>
<evidence type="ECO:0000313" key="5">
    <source>
        <dbReference type="EMBL" id="SKA60308.1"/>
    </source>
</evidence>
<dbReference type="Pfam" id="PF07072">
    <property type="entry name" value="ZapD"/>
    <property type="match status" value="1"/>
</dbReference>
<keyword evidence="3" id="KW-0717">Septation</keyword>
<dbReference type="InterPro" id="IPR009777">
    <property type="entry name" value="ZapD"/>
</dbReference>
<evidence type="ECO:0000256" key="4">
    <source>
        <dbReference type="ARBA" id="ARBA00023306"/>
    </source>
</evidence>
<dbReference type="Gene3D" id="2.60.440.10">
    <property type="entry name" value="YacF-like domains"/>
    <property type="match status" value="1"/>
</dbReference>
<reference evidence="6" key="1">
    <citation type="submission" date="2017-02" db="EMBL/GenBank/DDBJ databases">
        <authorList>
            <person name="Varghese N."/>
            <person name="Submissions S."/>
        </authorList>
    </citation>
    <scope>NUCLEOTIDE SEQUENCE [LARGE SCALE GENOMIC DNA]</scope>
    <source>
        <strain evidence="6">DSM 3072</strain>
    </source>
</reference>
<dbReference type="AlphaFoldDB" id="A0A1T4V5P8"/>
<dbReference type="Proteomes" id="UP000242432">
    <property type="component" value="Unassembled WGS sequence"/>
</dbReference>
<dbReference type="STRING" id="83771.SAMN02910357_01774"/>
<dbReference type="GO" id="GO:0043093">
    <property type="term" value="P:FtsZ-dependent cytokinesis"/>
    <property type="evidence" value="ECO:0007669"/>
    <property type="project" value="TreeGrafter"/>
</dbReference>
<name>A0A1T4V5P8_9GAMM</name>
<protein>
    <recommendedName>
        <fullName evidence="7">Cell division protein ZapD</fullName>
    </recommendedName>
</protein>
<evidence type="ECO:0008006" key="7">
    <source>
        <dbReference type="Google" id="ProtNLM"/>
    </source>
</evidence>
<dbReference type="GO" id="GO:0032153">
    <property type="term" value="C:cell division site"/>
    <property type="evidence" value="ECO:0007669"/>
    <property type="project" value="TreeGrafter"/>
</dbReference>
<keyword evidence="1" id="KW-0963">Cytoplasm</keyword>
<dbReference type="Gene3D" id="1.10.3900.10">
    <property type="entry name" value="YacF-like"/>
    <property type="match status" value="1"/>
</dbReference>
<dbReference type="RefSeq" id="WP_078928394.1">
    <property type="nucleotide sequence ID" value="NZ_FUXX01000010.1"/>
</dbReference>
<dbReference type="GO" id="GO:0000917">
    <property type="term" value="P:division septum assembly"/>
    <property type="evidence" value="ECO:0007669"/>
    <property type="project" value="UniProtKB-KW"/>
</dbReference>
<proteinExistence type="predicted"/>
<dbReference type="PANTHER" id="PTHR39455">
    <property type="entry name" value="CELL DIVISION PROTEIN ZAPD"/>
    <property type="match status" value="1"/>
</dbReference>